<dbReference type="EMBL" id="JBHSQS010000002">
    <property type="protein sequence ID" value="MFC5922371.1"/>
    <property type="molecule type" value="Genomic_DNA"/>
</dbReference>
<feature type="region of interest" description="Disordered" evidence="3">
    <location>
        <begin position="1"/>
        <end position="27"/>
    </location>
</feature>
<evidence type="ECO:0000313" key="6">
    <source>
        <dbReference type="Proteomes" id="UP001596226"/>
    </source>
</evidence>
<gene>
    <name evidence="5" type="ORF">ACFQGL_03325</name>
</gene>
<dbReference type="InterPro" id="IPR050680">
    <property type="entry name" value="YpeA/RimI_acetyltransf"/>
</dbReference>
<evidence type="ECO:0000259" key="4">
    <source>
        <dbReference type="PROSITE" id="PS51186"/>
    </source>
</evidence>
<sequence>MAVADVGDPHPAIIAGPRTPWPPATNRGGTSGHALLYYPLDPDGEGAMVELTLTAMTEQELAPLLGTLEQHYAEDMVAHRGMTPAAARERSSNQLRELLPAGAATEGVLLRLARFGDAEVGWIWVTVPGAVGATDTTGSQRGWIHNIEVYPAHRGRGYARRMIQLIEVELAHLGVPELGLNVFGTNTVAIGLYRSLGFEVMAQQMSKRIEPAG</sequence>
<protein>
    <submittedName>
        <fullName evidence="5">GNAT family N-acetyltransferase</fullName>
    </submittedName>
</protein>
<dbReference type="SUPFAM" id="SSF55729">
    <property type="entry name" value="Acyl-CoA N-acyltransferases (Nat)"/>
    <property type="match status" value="1"/>
</dbReference>
<dbReference type="InterPro" id="IPR016181">
    <property type="entry name" value="Acyl_CoA_acyltransferase"/>
</dbReference>
<keyword evidence="2" id="KW-0012">Acyltransferase</keyword>
<feature type="domain" description="N-acetyltransferase" evidence="4">
    <location>
        <begin position="66"/>
        <end position="213"/>
    </location>
</feature>
<dbReference type="PANTHER" id="PTHR43420:SF51">
    <property type="entry name" value="PEPTIDYL-LYSINE N-ACETYLTRANSFERASE YIAC"/>
    <property type="match status" value="1"/>
</dbReference>
<dbReference type="Proteomes" id="UP001596226">
    <property type="component" value="Unassembled WGS sequence"/>
</dbReference>
<keyword evidence="1" id="KW-0808">Transferase</keyword>
<evidence type="ECO:0000256" key="3">
    <source>
        <dbReference type="SAM" id="MobiDB-lite"/>
    </source>
</evidence>
<evidence type="ECO:0000313" key="5">
    <source>
        <dbReference type="EMBL" id="MFC5922371.1"/>
    </source>
</evidence>
<reference evidence="6" key="1">
    <citation type="journal article" date="2019" name="Int. J. Syst. Evol. Microbiol.">
        <title>The Global Catalogue of Microorganisms (GCM) 10K type strain sequencing project: providing services to taxonomists for standard genome sequencing and annotation.</title>
        <authorList>
            <consortium name="The Broad Institute Genomics Platform"/>
            <consortium name="The Broad Institute Genome Sequencing Center for Infectious Disease"/>
            <person name="Wu L."/>
            <person name="Ma J."/>
        </authorList>
    </citation>
    <scope>NUCLEOTIDE SEQUENCE [LARGE SCALE GENOMIC DNA]</scope>
    <source>
        <strain evidence="6">CGMCC 4.7144</strain>
    </source>
</reference>
<proteinExistence type="predicted"/>
<keyword evidence="6" id="KW-1185">Reference proteome</keyword>
<organism evidence="5 6">
    <name type="scientific">Micromonospora vulcania</name>
    <dbReference type="NCBI Taxonomy" id="1441873"/>
    <lineage>
        <taxon>Bacteria</taxon>
        <taxon>Bacillati</taxon>
        <taxon>Actinomycetota</taxon>
        <taxon>Actinomycetes</taxon>
        <taxon>Micromonosporales</taxon>
        <taxon>Micromonosporaceae</taxon>
        <taxon>Micromonospora</taxon>
    </lineage>
</organism>
<dbReference type="Gene3D" id="3.40.630.30">
    <property type="match status" value="1"/>
</dbReference>
<name>A0ABW1GYV3_9ACTN</name>
<accession>A0ABW1GYV3</accession>
<dbReference type="CDD" id="cd04301">
    <property type="entry name" value="NAT_SF"/>
    <property type="match status" value="1"/>
</dbReference>
<dbReference type="InterPro" id="IPR000182">
    <property type="entry name" value="GNAT_dom"/>
</dbReference>
<evidence type="ECO:0000256" key="2">
    <source>
        <dbReference type="ARBA" id="ARBA00023315"/>
    </source>
</evidence>
<dbReference type="RefSeq" id="WP_377505095.1">
    <property type="nucleotide sequence ID" value="NZ_JBHSQS010000002.1"/>
</dbReference>
<dbReference type="PANTHER" id="PTHR43420">
    <property type="entry name" value="ACETYLTRANSFERASE"/>
    <property type="match status" value="1"/>
</dbReference>
<evidence type="ECO:0000256" key="1">
    <source>
        <dbReference type="ARBA" id="ARBA00022679"/>
    </source>
</evidence>
<comment type="caution">
    <text evidence="5">The sequence shown here is derived from an EMBL/GenBank/DDBJ whole genome shotgun (WGS) entry which is preliminary data.</text>
</comment>
<dbReference type="PROSITE" id="PS51186">
    <property type="entry name" value="GNAT"/>
    <property type="match status" value="1"/>
</dbReference>
<dbReference type="Pfam" id="PF00583">
    <property type="entry name" value="Acetyltransf_1"/>
    <property type="match status" value="1"/>
</dbReference>